<dbReference type="SMART" id="SM00086">
    <property type="entry name" value="PAC"/>
    <property type="match status" value="4"/>
</dbReference>
<dbReference type="GO" id="GO:0000155">
    <property type="term" value="F:phosphorelay sensor kinase activity"/>
    <property type="evidence" value="ECO:0007669"/>
    <property type="project" value="InterPro"/>
</dbReference>
<keyword evidence="8" id="KW-0067">ATP-binding</keyword>
<evidence type="ECO:0000259" key="15">
    <source>
        <dbReference type="PROSITE" id="PS50112"/>
    </source>
</evidence>
<dbReference type="Pfam" id="PF00989">
    <property type="entry name" value="PAS"/>
    <property type="match status" value="2"/>
</dbReference>
<dbReference type="FunFam" id="1.10.287.130:FF:000038">
    <property type="entry name" value="Sensory transduction histidine kinase"/>
    <property type="match status" value="1"/>
</dbReference>
<dbReference type="InterPro" id="IPR001610">
    <property type="entry name" value="PAC"/>
</dbReference>
<keyword evidence="6" id="KW-0547">Nucleotide-binding</keyword>
<dbReference type="NCBIfam" id="TIGR00229">
    <property type="entry name" value="sensory_box"/>
    <property type="match status" value="4"/>
</dbReference>
<evidence type="ECO:0000256" key="2">
    <source>
        <dbReference type="ARBA" id="ARBA00004370"/>
    </source>
</evidence>
<dbReference type="InterPro" id="IPR004358">
    <property type="entry name" value="Sig_transdc_His_kin-like_C"/>
</dbReference>
<dbReference type="GO" id="GO:0005524">
    <property type="term" value="F:ATP binding"/>
    <property type="evidence" value="ECO:0007669"/>
    <property type="project" value="UniProtKB-KW"/>
</dbReference>
<evidence type="ECO:0000259" key="16">
    <source>
        <dbReference type="PROSITE" id="PS50113"/>
    </source>
</evidence>
<dbReference type="SUPFAM" id="SSF47384">
    <property type="entry name" value="Homodimeric domain of signal transducing histidine kinase"/>
    <property type="match status" value="1"/>
</dbReference>
<feature type="domain" description="PAC" evidence="16">
    <location>
        <begin position="336"/>
        <end position="386"/>
    </location>
</feature>
<dbReference type="SMART" id="SM00091">
    <property type="entry name" value="PAS"/>
    <property type="match status" value="4"/>
</dbReference>
<dbReference type="InterPro" id="IPR013767">
    <property type="entry name" value="PAS_fold"/>
</dbReference>
<dbReference type="InterPro" id="IPR036097">
    <property type="entry name" value="HisK_dim/P_sf"/>
</dbReference>
<dbReference type="FunFam" id="3.30.565.10:FF:000010">
    <property type="entry name" value="Sensor histidine kinase RcsC"/>
    <property type="match status" value="1"/>
</dbReference>
<evidence type="ECO:0000256" key="12">
    <source>
        <dbReference type="ARBA" id="ARBA00059827"/>
    </source>
</evidence>
<evidence type="ECO:0000256" key="11">
    <source>
        <dbReference type="ARBA" id="ARBA00023306"/>
    </source>
</evidence>
<feature type="domain" description="PAS" evidence="15">
    <location>
        <begin position="387"/>
        <end position="440"/>
    </location>
</feature>
<dbReference type="Gene3D" id="3.30.565.10">
    <property type="entry name" value="Histidine kinase-like ATPase, C-terminal domain"/>
    <property type="match status" value="1"/>
</dbReference>
<dbReference type="EMBL" id="FTOE01000005">
    <property type="protein sequence ID" value="SIS79370.1"/>
    <property type="molecule type" value="Genomic_DNA"/>
</dbReference>
<evidence type="ECO:0000256" key="5">
    <source>
        <dbReference type="ARBA" id="ARBA00022679"/>
    </source>
</evidence>
<organism evidence="17 18">
    <name type="scientific">Neptunomonas antarctica</name>
    <dbReference type="NCBI Taxonomy" id="619304"/>
    <lineage>
        <taxon>Bacteria</taxon>
        <taxon>Pseudomonadati</taxon>
        <taxon>Pseudomonadota</taxon>
        <taxon>Gammaproteobacteria</taxon>
        <taxon>Oceanospirillales</taxon>
        <taxon>Oceanospirillaceae</taxon>
        <taxon>Neptunomonas</taxon>
    </lineage>
</organism>
<dbReference type="Gene3D" id="1.10.287.130">
    <property type="match status" value="1"/>
</dbReference>
<dbReference type="Pfam" id="PF13426">
    <property type="entry name" value="PAS_9"/>
    <property type="match status" value="1"/>
</dbReference>
<dbReference type="SMART" id="SM00387">
    <property type="entry name" value="HATPase_c"/>
    <property type="match status" value="1"/>
</dbReference>
<evidence type="ECO:0000256" key="6">
    <source>
        <dbReference type="ARBA" id="ARBA00022741"/>
    </source>
</evidence>
<keyword evidence="7" id="KW-0418">Kinase</keyword>
<dbReference type="PROSITE" id="PS50113">
    <property type="entry name" value="PAC"/>
    <property type="match status" value="3"/>
</dbReference>
<dbReference type="AlphaFoldDB" id="A0A1N7LZU7"/>
<dbReference type="FunFam" id="3.30.450.20:FF:000060">
    <property type="entry name" value="Sensor protein FixL"/>
    <property type="match status" value="3"/>
</dbReference>
<dbReference type="CDD" id="cd16922">
    <property type="entry name" value="HATPase_EvgS-ArcB-TorS-like"/>
    <property type="match status" value="1"/>
</dbReference>
<dbReference type="InterPro" id="IPR000014">
    <property type="entry name" value="PAS"/>
</dbReference>
<dbReference type="PANTHER" id="PTHR43047:SF72">
    <property type="entry name" value="OSMOSENSING HISTIDINE PROTEIN KINASE SLN1"/>
    <property type="match status" value="1"/>
</dbReference>
<reference evidence="18" key="1">
    <citation type="submission" date="2017-01" db="EMBL/GenBank/DDBJ databases">
        <authorList>
            <person name="Varghese N."/>
            <person name="Submissions S."/>
        </authorList>
    </citation>
    <scope>NUCLEOTIDE SEQUENCE [LARGE SCALE GENOMIC DNA]</scope>
    <source>
        <strain evidence="18">DSM 22306</strain>
    </source>
</reference>
<dbReference type="STRING" id="619304.SAMN05421760_10535"/>
<dbReference type="InterPro" id="IPR000700">
    <property type="entry name" value="PAS-assoc_C"/>
</dbReference>
<evidence type="ECO:0000256" key="9">
    <source>
        <dbReference type="ARBA" id="ARBA00023012"/>
    </source>
</evidence>
<dbReference type="InterPro" id="IPR013655">
    <property type="entry name" value="PAS_fold_3"/>
</dbReference>
<evidence type="ECO:0000313" key="18">
    <source>
        <dbReference type="Proteomes" id="UP000185999"/>
    </source>
</evidence>
<dbReference type="OrthoDB" id="7991996at2"/>
<dbReference type="Gene3D" id="3.30.450.20">
    <property type="entry name" value="PAS domain"/>
    <property type="match status" value="4"/>
</dbReference>
<dbReference type="SUPFAM" id="SSF55874">
    <property type="entry name" value="ATPase domain of HSP90 chaperone/DNA topoisomerase II/histidine kinase"/>
    <property type="match status" value="1"/>
</dbReference>
<feature type="domain" description="PAS" evidence="15">
    <location>
        <begin position="2"/>
        <end position="49"/>
    </location>
</feature>
<name>A0A1N7LZU7_9GAMM</name>
<evidence type="ECO:0000256" key="8">
    <source>
        <dbReference type="ARBA" id="ARBA00022840"/>
    </source>
</evidence>
<feature type="domain" description="PAC" evidence="16">
    <location>
        <begin position="464"/>
        <end position="514"/>
    </location>
</feature>
<keyword evidence="10" id="KW-0472">Membrane</keyword>
<feature type="domain" description="Histidine kinase" evidence="14">
    <location>
        <begin position="532"/>
        <end position="754"/>
    </location>
</feature>
<dbReference type="RefSeq" id="WP_054340098.1">
    <property type="nucleotide sequence ID" value="NZ_FTOE01000005.1"/>
</dbReference>
<dbReference type="InterPro" id="IPR005467">
    <property type="entry name" value="His_kinase_dom"/>
</dbReference>
<dbReference type="CDD" id="cd00130">
    <property type="entry name" value="PAS"/>
    <property type="match status" value="4"/>
</dbReference>
<sequence length="770" mass="85154">MGSNEIQRMISAAGFIQGIIEFDMQGNILHANDRFLKIVGYRDEELHGQHYSMLCGQSFIESPDYREFWARLSRGEICEGVYKRLGKNDKEIWLKASHLAIFDDNGDPFKIVKFAADLSEEKYNAAVLNNSYELVRSIVDTVVDGIINITKQGIVESFNPASEQIFGYSADEVIGHNISMLMPEPYRSGHDGYLLHYMTTGEKKVIGKGRELVAQRKDGSTFPIELAVSELMVGDVRYFTGIIRDISERKVFEQSITDEKARLSAVIDNVVDGIITIDELGKVESFNPASENIFGYRAGEVVGQNIKMLMPEPYHSEHDGYLFHHISTGEKKVIGIGREVVGLRKDGSTFPMDLAVSTVMIGQERHFVGIIRDQTERMQSEHALTTAEIKLQGVFNSVIDGLVIIDAKGKINAFNPAAESVFGYAEHEVKGENIKILMPEPYHSEHDGYLNNHAATGEKKIIGIGREVSGRRKDGSTFPMDLAVSPMQVNGESMFVGLVRDISARKQEEKELKLAKLAAESANRMKSEFLANMSHELRTPLNAIIGYSELLKEEAEDDGNTVIIKDLNRINAAGNQLLKLINDVLDLAKIEAGRFELVHERVSIPGLLQDLDLVIKYQMDKNTNRFEVVCAEEVNKITTDSIRLRQILINLLSNAAKFTNAGLVTLTVKLEQSSGVELLAFIISDNGIGMSLEEVGQVFTPFVQADVSTTRRFGGTGLGLAICKDLCQLMGGSIDVRSEVGKGSTFTVRIPVDSSLLVSARAEDGKFGSA</sequence>
<comment type="subcellular location">
    <subcellularLocation>
        <location evidence="2">Membrane</location>
    </subcellularLocation>
</comment>
<dbReference type="PRINTS" id="PR00344">
    <property type="entry name" value="BCTRLSENSOR"/>
</dbReference>
<feature type="domain" description="PAC" evidence="16">
    <location>
        <begin position="208"/>
        <end position="258"/>
    </location>
</feature>
<feature type="domain" description="PAS" evidence="15">
    <location>
        <begin position="131"/>
        <end position="184"/>
    </location>
</feature>
<evidence type="ECO:0000256" key="7">
    <source>
        <dbReference type="ARBA" id="ARBA00022777"/>
    </source>
</evidence>
<dbReference type="PROSITE" id="PS50112">
    <property type="entry name" value="PAS"/>
    <property type="match status" value="4"/>
</dbReference>
<feature type="domain" description="PAS" evidence="15">
    <location>
        <begin position="259"/>
        <end position="312"/>
    </location>
</feature>
<evidence type="ECO:0000256" key="4">
    <source>
        <dbReference type="ARBA" id="ARBA00022553"/>
    </source>
</evidence>
<dbReference type="GO" id="GO:0006355">
    <property type="term" value="P:regulation of DNA-templated transcription"/>
    <property type="evidence" value="ECO:0007669"/>
    <property type="project" value="InterPro"/>
</dbReference>
<evidence type="ECO:0000259" key="14">
    <source>
        <dbReference type="PROSITE" id="PS50109"/>
    </source>
</evidence>
<dbReference type="InterPro" id="IPR003661">
    <property type="entry name" value="HisK_dim/P_dom"/>
</dbReference>
<dbReference type="Pfam" id="PF08447">
    <property type="entry name" value="PAS_3"/>
    <property type="match status" value="1"/>
</dbReference>
<keyword evidence="18" id="KW-1185">Reference proteome</keyword>
<comment type="function">
    <text evidence="12">Putative oxygen sensor; modulates the activity of FixJ, a transcriptional activator of nitrogen fixation fixK gene. FixL probably acts as a kinase that phosphorylates FixJ.</text>
</comment>
<dbReference type="EC" id="2.7.13.3" evidence="3"/>
<keyword evidence="5" id="KW-0808">Transferase</keyword>
<dbReference type="PANTHER" id="PTHR43047">
    <property type="entry name" value="TWO-COMPONENT HISTIDINE PROTEIN KINASE"/>
    <property type="match status" value="1"/>
</dbReference>
<comment type="catalytic activity">
    <reaction evidence="1">
        <text>ATP + protein L-histidine = ADP + protein N-phospho-L-histidine.</text>
        <dbReference type="EC" id="2.7.13.3"/>
    </reaction>
</comment>
<evidence type="ECO:0000313" key="17">
    <source>
        <dbReference type="EMBL" id="SIS79370.1"/>
    </source>
</evidence>
<evidence type="ECO:0000256" key="10">
    <source>
        <dbReference type="ARBA" id="ARBA00023136"/>
    </source>
</evidence>
<proteinExistence type="predicted"/>
<keyword evidence="11" id="KW-0131">Cell cycle</keyword>
<keyword evidence="9" id="KW-0902">Two-component regulatory system</keyword>
<protein>
    <recommendedName>
        <fullName evidence="13">Sensor protein FixL</fullName>
        <ecNumber evidence="3">2.7.13.3</ecNumber>
    </recommendedName>
</protein>
<evidence type="ECO:0000256" key="13">
    <source>
        <dbReference type="ARBA" id="ARBA00070616"/>
    </source>
</evidence>
<dbReference type="Proteomes" id="UP000185999">
    <property type="component" value="Unassembled WGS sequence"/>
</dbReference>
<evidence type="ECO:0000256" key="1">
    <source>
        <dbReference type="ARBA" id="ARBA00000085"/>
    </source>
</evidence>
<dbReference type="GO" id="GO:0009927">
    <property type="term" value="F:histidine phosphotransfer kinase activity"/>
    <property type="evidence" value="ECO:0007669"/>
    <property type="project" value="TreeGrafter"/>
</dbReference>
<gene>
    <name evidence="17" type="ORF">SAMN05421760_10535</name>
</gene>
<dbReference type="SMART" id="SM00388">
    <property type="entry name" value="HisKA"/>
    <property type="match status" value="1"/>
</dbReference>
<dbReference type="SUPFAM" id="SSF55785">
    <property type="entry name" value="PYP-like sensor domain (PAS domain)"/>
    <property type="match status" value="4"/>
</dbReference>
<dbReference type="InterPro" id="IPR036890">
    <property type="entry name" value="HATPase_C_sf"/>
</dbReference>
<accession>A0A1N7LZU7</accession>
<dbReference type="PROSITE" id="PS50109">
    <property type="entry name" value="HIS_KIN"/>
    <property type="match status" value="1"/>
</dbReference>
<dbReference type="CDD" id="cd00082">
    <property type="entry name" value="HisKA"/>
    <property type="match status" value="1"/>
</dbReference>
<dbReference type="InterPro" id="IPR003594">
    <property type="entry name" value="HATPase_dom"/>
</dbReference>
<keyword evidence="4" id="KW-0597">Phosphoprotein</keyword>
<dbReference type="InterPro" id="IPR035965">
    <property type="entry name" value="PAS-like_dom_sf"/>
</dbReference>
<evidence type="ECO:0000256" key="3">
    <source>
        <dbReference type="ARBA" id="ARBA00012438"/>
    </source>
</evidence>
<dbReference type="GO" id="GO:0005886">
    <property type="term" value="C:plasma membrane"/>
    <property type="evidence" value="ECO:0007669"/>
    <property type="project" value="TreeGrafter"/>
</dbReference>
<dbReference type="Pfam" id="PF02518">
    <property type="entry name" value="HATPase_c"/>
    <property type="match status" value="1"/>
</dbReference>
<dbReference type="Pfam" id="PF00512">
    <property type="entry name" value="HisKA"/>
    <property type="match status" value="1"/>
</dbReference>